<proteinExistence type="inferred from homology"/>
<evidence type="ECO:0000256" key="8">
    <source>
        <dbReference type="ARBA" id="ARBA00022737"/>
    </source>
</evidence>
<name>A0A2B4RZA0_STYPI</name>
<dbReference type="Proteomes" id="UP000225706">
    <property type="component" value="Unassembled WGS sequence"/>
</dbReference>
<sequence>MASRNRENGNRLRRKPAKELIGEERKIQSYHNFVTDDEEIDSDLPVPNLSFGFASALVTCVSVLCYYNSCKGEFVFDDSEAIVANKDLTPDIPLGELFYHDFWGANISSNTSHKSYRPFTILTFRFNYWLAEGLHPWGFHVINVTLHAVVSVLCLKLFSILFSGKNNVKFYYDNNSSERTHLTAPRASLLGAILFAVHPIHTECGVCCVYDFIVACEIDPTSLLMKVSLKVSSPEEKNRVDLKEKNESTLWIRLIYRQIVLLFIGIILLVGRWRIMGSSPPVFQVVDNPASFEESLVKRVINYNYLYAINAWLLIVPQWLCFDWSMGCVPLIDSFSDPRMLCIVGLWTVLLVLIAYCVLGKSLPTKRILTMGLAFVVVPFLPASNVFFRVGFVVAERVLYLSSIGSCLLTVLGFTLLSKFPIGKKMIGFGMCLLLALYMLRTTQVHYNVAKVRGEKGQVEVAEAFYREAIRLNPTYDQALNNLGNLIKDNGRYEEAEALLEKAVEIRNDFAAGWMNLGTVKAALQKPDEAEKCYSNAIQYRRKYPDAFFNLGNLYIDQEKHKEAIAAFKMAVNLKNDHVGAWMNHALLLEKSGNRDEAISVLLEAKKYIPNESTVYFNLGNMLGQNNKFQEGEQQFLKALTLSPNSAEIHGNLGVLYHRWGKHSKAEKCYRKALNLDPHSENVQENLEKLKRTKRHSANGKPKRR</sequence>
<dbReference type="Pfam" id="PF13431">
    <property type="entry name" value="TPR_17"/>
    <property type="match status" value="1"/>
</dbReference>
<dbReference type="Pfam" id="PF08409">
    <property type="entry name" value="TMTC_DUF1736"/>
    <property type="match status" value="1"/>
</dbReference>
<feature type="repeat" description="TPR" evidence="13">
    <location>
        <begin position="477"/>
        <end position="510"/>
    </location>
</feature>
<evidence type="ECO:0000256" key="2">
    <source>
        <dbReference type="ARBA" id="ARBA00004240"/>
    </source>
</evidence>
<dbReference type="GO" id="GO:0004169">
    <property type="term" value="F:dolichyl-phosphate-mannose-protein mannosyltransferase activity"/>
    <property type="evidence" value="ECO:0007669"/>
    <property type="project" value="UniProtKB-EC"/>
</dbReference>
<feature type="repeat" description="TPR" evidence="13">
    <location>
        <begin position="545"/>
        <end position="578"/>
    </location>
</feature>
<dbReference type="AlphaFoldDB" id="A0A2B4RZA0"/>
<comment type="pathway">
    <text evidence="3">Protein modification; protein glycosylation.</text>
</comment>
<accession>A0A2B4RZA0</accession>
<dbReference type="PROSITE" id="PS50005">
    <property type="entry name" value="TPR"/>
    <property type="match status" value="5"/>
</dbReference>
<keyword evidence="7 15" id="KW-0812">Transmembrane</keyword>
<dbReference type="Pfam" id="PF13181">
    <property type="entry name" value="TPR_8"/>
    <property type="match status" value="2"/>
</dbReference>
<dbReference type="InterPro" id="IPR052346">
    <property type="entry name" value="O-mannosyl-transferase_TMTC"/>
</dbReference>
<feature type="domain" description="DUF1736" evidence="16">
    <location>
        <begin position="278"/>
        <end position="350"/>
    </location>
</feature>
<dbReference type="PANTHER" id="PTHR44227">
    <property type="match status" value="1"/>
</dbReference>
<protein>
    <recommendedName>
        <fullName evidence="5">dolichyl-phosphate-mannose--protein mannosyltransferase</fullName>
        <ecNumber evidence="5">2.4.1.109</ecNumber>
    </recommendedName>
</protein>
<feature type="transmembrane region" description="Helical" evidence="15">
    <location>
        <begin position="426"/>
        <end position="443"/>
    </location>
</feature>
<feature type="region of interest" description="Disordered" evidence="14">
    <location>
        <begin position="681"/>
        <end position="705"/>
    </location>
</feature>
<gene>
    <name evidence="17" type="primary">TMTC4</name>
    <name evidence="17" type="ORF">AWC38_SpisGene11643</name>
</gene>
<feature type="transmembrane region" description="Helical" evidence="15">
    <location>
        <begin position="305"/>
        <end position="326"/>
    </location>
</feature>
<keyword evidence="9 13" id="KW-0802">TPR repeat</keyword>
<feature type="transmembrane region" description="Helical" evidence="15">
    <location>
        <begin position="398"/>
        <end position="417"/>
    </location>
</feature>
<evidence type="ECO:0000256" key="3">
    <source>
        <dbReference type="ARBA" id="ARBA00004922"/>
    </source>
</evidence>
<evidence type="ECO:0000256" key="9">
    <source>
        <dbReference type="ARBA" id="ARBA00022803"/>
    </source>
</evidence>
<evidence type="ECO:0000313" key="17">
    <source>
        <dbReference type="EMBL" id="PFX23784.1"/>
    </source>
</evidence>
<evidence type="ECO:0000256" key="10">
    <source>
        <dbReference type="ARBA" id="ARBA00022824"/>
    </source>
</evidence>
<evidence type="ECO:0000256" key="4">
    <source>
        <dbReference type="ARBA" id="ARBA00007882"/>
    </source>
</evidence>
<evidence type="ECO:0000256" key="5">
    <source>
        <dbReference type="ARBA" id="ARBA00012839"/>
    </source>
</evidence>
<dbReference type="InterPro" id="IPR013618">
    <property type="entry name" value="TMTC_DUF1736"/>
</dbReference>
<feature type="repeat" description="TPR" evidence="13">
    <location>
        <begin position="443"/>
        <end position="476"/>
    </location>
</feature>
<evidence type="ECO:0000256" key="11">
    <source>
        <dbReference type="ARBA" id="ARBA00022989"/>
    </source>
</evidence>
<dbReference type="GO" id="GO:0030968">
    <property type="term" value="P:endoplasmic reticulum unfolded protein response"/>
    <property type="evidence" value="ECO:0007669"/>
    <property type="project" value="TreeGrafter"/>
</dbReference>
<feature type="repeat" description="TPR" evidence="13">
    <location>
        <begin position="613"/>
        <end position="646"/>
    </location>
</feature>
<evidence type="ECO:0000256" key="13">
    <source>
        <dbReference type="PROSITE-ProRule" id="PRU00339"/>
    </source>
</evidence>
<keyword evidence="10" id="KW-0256">Endoplasmic reticulum</keyword>
<comment type="caution">
    <text evidence="17">The sequence shown here is derived from an EMBL/GenBank/DDBJ whole genome shotgun (WGS) entry which is preliminary data.</text>
</comment>
<keyword evidence="12 15" id="KW-0472">Membrane</keyword>
<comment type="subcellular location">
    <subcellularLocation>
        <location evidence="2">Endoplasmic reticulum</location>
    </subcellularLocation>
    <subcellularLocation>
        <location evidence="1">Membrane</location>
        <topology evidence="1">Multi-pass membrane protein</topology>
    </subcellularLocation>
</comment>
<dbReference type="PANTHER" id="PTHR44227:SF3">
    <property type="entry name" value="PROTEIN O-MANNOSYL-TRANSFERASE TMTC4"/>
    <property type="match status" value="1"/>
</dbReference>
<dbReference type="SUPFAM" id="SSF48452">
    <property type="entry name" value="TPR-like"/>
    <property type="match status" value="1"/>
</dbReference>
<feature type="transmembrane region" description="Helical" evidence="15">
    <location>
        <begin position="338"/>
        <end position="359"/>
    </location>
</feature>
<feature type="compositionally biased region" description="Basic residues" evidence="14">
    <location>
        <begin position="691"/>
        <end position="705"/>
    </location>
</feature>
<feature type="transmembrane region" description="Helical" evidence="15">
    <location>
        <begin position="371"/>
        <end position="392"/>
    </location>
</feature>
<evidence type="ECO:0000256" key="7">
    <source>
        <dbReference type="ARBA" id="ARBA00022692"/>
    </source>
</evidence>
<dbReference type="PROSITE" id="PS50293">
    <property type="entry name" value="TPR_REGION"/>
    <property type="match status" value="1"/>
</dbReference>
<dbReference type="InterPro" id="IPR019734">
    <property type="entry name" value="TPR_rpt"/>
</dbReference>
<dbReference type="InterPro" id="IPR011990">
    <property type="entry name" value="TPR-like_helical_dom_sf"/>
</dbReference>
<evidence type="ECO:0000256" key="12">
    <source>
        <dbReference type="ARBA" id="ARBA00023136"/>
    </source>
</evidence>
<feature type="compositionally biased region" description="Basic and acidic residues" evidence="14">
    <location>
        <begin position="681"/>
        <end position="690"/>
    </location>
</feature>
<dbReference type="EMBL" id="LSMT01000196">
    <property type="protein sequence ID" value="PFX23784.1"/>
    <property type="molecule type" value="Genomic_DNA"/>
</dbReference>
<dbReference type="Gene3D" id="1.25.40.10">
    <property type="entry name" value="Tetratricopeptide repeat domain"/>
    <property type="match status" value="3"/>
</dbReference>
<dbReference type="GO" id="GO:0016020">
    <property type="term" value="C:membrane"/>
    <property type="evidence" value="ECO:0007669"/>
    <property type="project" value="UniProtKB-SubCell"/>
</dbReference>
<dbReference type="OrthoDB" id="19588at2759"/>
<reference evidence="18" key="1">
    <citation type="journal article" date="2017" name="bioRxiv">
        <title>Comparative analysis of the genomes of Stylophora pistillata and Acropora digitifera provides evidence for extensive differences between species of corals.</title>
        <authorList>
            <person name="Voolstra C.R."/>
            <person name="Li Y."/>
            <person name="Liew Y.J."/>
            <person name="Baumgarten S."/>
            <person name="Zoccola D."/>
            <person name="Flot J.-F."/>
            <person name="Tambutte S."/>
            <person name="Allemand D."/>
            <person name="Aranda M."/>
        </authorList>
    </citation>
    <scope>NUCLEOTIDE SEQUENCE [LARGE SCALE GENOMIC DNA]</scope>
</reference>
<keyword evidence="8" id="KW-0677">Repeat</keyword>
<evidence type="ECO:0000259" key="16">
    <source>
        <dbReference type="Pfam" id="PF08409"/>
    </source>
</evidence>
<dbReference type="STRING" id="50429.A0A2B4RZA0"/>
<organism evidence="17 18">
    <name type="scientific">Stylophora pistillata</name>
    <name type="common">Smooth cauliflower coral</name>
    <dbReference type="NCBI Taxonomy" id="50429"/>
    <lineage>
        <taxon>Eukaryota</taxon>
        <taxon>Metazoa</taxon>
        <taxon>Cnidaria</taxon>
        <taxon>Anthozoa</taxon>
        <taxon>Hexacorallia</taxon>
        <taxon>Scleractinia</taxon>
        <taxon>Astrocoeniina</taxon>
        <taxon>Pocilloporidae</taxon>
        <taxon>Stylophora</taxon>
    </lineage>
</organism>
<keyword evidence="6" id="KW-0808">Transferase</keyword>
<feature type="transmembrane region" description="Helical" evidence="15">
    <location>
        <begin position="250"/>
        <end position="270"/>
    </location>
</feature>
<feature type="repeat" description="TPR" evidence="13">
    <location>
        <begin position="647"/>
        <end position="680"/>
    </location>
</feature>
<keyword evidence="18" id="KW-1185">Reference proteome</keyword>
<evidence type="ECO:0000256" key="15">
    <source>
        <dbReference type="SAM" id="Phobius"/>
    </source>
</evidence>
<evidence type="ECO:0000256" key="6">
    <source>
        <dbReference type="ARBA" id="ARBA00022679"/>
    </source>
</evidence>
<dbReference type="SMART" id="SM00028">
    <property type="entry name" value="TPR"/>
    <property type="match status" value="7"/>
</dbReference>
<dbReference type="GO" id="GO:0005783">
    <property type="term" value="C:endoplasmic reticulum"/>
    <property type="evidence" value="ECO:0007669"/>
    <property type="project" value="UniProtKB-SubCell"/>
</dbReference>
<dbReference type="EC" id="2.4.1.109" evidence="5"/>
<keyword evidence="11 15" id="KW-1133">Transmembrane helix</keyword>
<dbReference type="Pfam" id="PF13424">
    <property type="entry name" value="TPR_12"/>
    <property type="match status" value="1"/>
</dbReference>
<dbReference type="Pfam" id="PF00515">
    <property type="entry name" value="TPR_1"/>
    <property type="match status" value="1"/>
</dbReference>
<dbReference type="UniPathway" id="UPA00378"/>
<comment type="similarity">
    <text evidence="4">Belongs to the TMTC family.</text>
</comment>
<evidence type="ECO:0000313" key="18">
    <source>
        <dbReference type="Proteomes" id="UP000225706"/>
    </source>
</evidence>
<evidence type="ECO:0000256" key="14">
    <source>
        <dbReference type="SAM" id="MobiDB-lite"/>
    </source>
</evidence>
<evidence type="ECO:0000256" key="1">
    <source>
        <dbReference type="ARBA" id="ARBA00004141"/>
    </source>
</evidence>